<dbReference type="GO" id="GO:0003676">
    <property type="term" value="F:nucleic acid binding"/>
    <property type="evidence" value="ECO:0007669"/>
    <property type="project" value="InterPro"/>
</dbReference>
<accession>U7QUD1</accession>
<keyword evidence="2" id="KW-0963">Cytoplasm</keyword>
<sequence length="108" mass="11581">MINRSGKRGTVLLIAATRSGFYVAPNGELELSDPKEILKMAKITGTVKWFNESKGFGFITPADGSKDVFVHFSAIQSEGFKTLAEGQKVEFEIQDGQKGPSAANVTAA</sequence>
<dbReference type="PATRIC" id="fig|1389415.4.peg.4643"/>
<evidence type="ECO:0000313" key="5">
    <source>
        <dbReference type="EMBL" id="ERT10715.1"/>
    </source>
</evidence>
<dbReference type="PROSITE" id="PS00352">
    <property type="entry name" value="CSD_1"/>
    <property type="match status" value="1"/>
</dbReference>
<dbReference type="InterPro" id="IPR019844">
    <property type="entry name" value="CSD_CS"/>
</dbReference>
<evidence type="ECO:0000256" key="2">
    <source>
        <dbReference type="ARBA" id="ARBA00022490"/>
    </source>
</evidence>
<reference evidence="5 6" key="1">
    <citation type="submission" date="2013-10" db="EMBL/GenBank/DDBJ databases">
        <title>Whole Genome Shotgun Sequence of Photorhabdus temperata J3.</title>
        <authorList>
            <person name="Park G.-S."/>
            <person name="Hong S.-J."/>
            <person name="Shin J.-H."/>
        </authorList>
    </citation>
    <scope>NUCLEOTIDE SEQUENCE [LARGE SCALE GENOMIC DNA]</scope>
    <source>
        <strain evidence="5 6">J3</strain>
    </source>
</reference>
<dbReference type="SMART" id="SM00357">
    <property type="entry name" value="CSP"/>
    <property type="match status" value="1"/>
</dbReference>
<name>U7QUD1_PHOTE</name>
<dbReference type="PROSITE" id="PS51857">
    <property type="entry name" value="CSD_2"/>
    <property type="match status" value="1"/>
</dbReference>
<dbReference type="AlphaFoldDB" id="U7QUD1"/>
<gene>
    <name evidence="5" type="ORF">O185_23240</name>
</gene>
<dbReference type="InterPro" id="IPR012340">
    <property type="entry name" value="NA-bd_OB-fold"/>
</dbReference>
<dbReference type="PANTHER" id="PTHR11544">
    <property type="entry name" value="COLD SHOCK DOMAIN CONTAINING PROTEINS"/>
    <property type="match status" value="1"/>
</dbReference>
<organism evidence="5 6">
    <name type="scientific">Photorhabdus temperata J3</name>
    <dbReference type="NCBI Taxonomy" id="1389415"/>
    <lineage>
        <taxon>Bacteria</taxon>
        <taxon>Pseudomonadati</taxon>
        <taxon>Pseudomonadota</taxon>
        <taxon>Gammaproteobacteria</taxon>
        <taxon>Enterobacterales</taxon>
        <taxon>Morganellaceae</taxon>
        <taxon>Photorhabdus</taxon>
    </lineage>
</organism>
<evidence type="ECO:0000313" key="6">
    <source>
        <dbReference type="Proteomes" id="UP000017133"/>
    </source>
</evidence>
<dbReference type="Pfam" id="PF00313">
    <property type="entry name" value="CSD"/>
    <property type="match status" value="1"/>
</dbReference>
<dbReference type="GO" id="GO:0005829">
    <property type="term" value="C:cytosol"/>
    <property type="evidence" value="ECO:0007669"/>
    <property type="project" value="UniProtKB-ARBA"/>
</dbReference>
<keyword evidence="6" id="KW-1185">Reference proteome</keyword>
<dbReference type="NCBIfam" id="NF007062">
    <property type="entry name" value="PRK09507.1"/>
    <property type="match status" value="1"/>
</dbReference>
<feature type="domain" description="CSD" evidence="4">
    <location>
        <begin position="42"/>
        <end position="107"/>
    </location>
</feature>
<dbReference type="SUPFAM" id="SSF50249">
    <property type="entry name" value="Nucleic acid-binding proteins"/>
    <property type="match status" value="1"/>
</dbReference>
<protein>
    <submittedName>
        <fullName evidence="5">Cold-shock protein</fullName>
    </submittedName>
</protein>
<evidence type="ECO:0000256" key="1">
    <source>
        <dbReference type="ARBA" id="ARBA00004496"/>
    </source>
</evidence>
<dbReference type="FunFam" id="2.40.50.140:FF:000006">
    <property type="entry name" value="Cold shock protein CspC"/>
    <property type="match status" value="1"/>
</dbReference>
<dbReference type="InterPro" id="IPR050181">
    <property type="entry name" value="Cold_shock_domain"/>
</dbReference>
<dbReference type="NCBIfam" id="NF008190">
    <property type="entry name" value="PRK10943.1"/>
    <property type="match status" value="1"/>
</dbReference>
<comment type="caution">
    <text evidence="5">The sequence shown here is derived from an EMBL/GenBank/DDBJ whole genome shotgun (WGS) entry which is preliminary data.</text>
</comment>
<evidence type="ECO:0000259" key="4">
    <source>
        <dbReference type="PROSITE" id="PS51857"/>
    </source>
</evidence>
<dbReference type="EMBL" id="AXDT01000275">
    <property type="protein sequence ID" value="ERT10715.1"/>
    <property type="molecule type" value="Genomic_DNA"/>
</dbReference>
<dbReference type="CDD" id="cd04458">
    <property type="entry name" value="CSP_CDS"/>
    <property type="match status" value="1"/>
</dbReference>
<dbReference type="Proteomes" id="UP000017133">
    <property type="component" value="Unassembled WGS sequence"/>
</dbReference>
<dbReference type="PRINTS" id="PR00050">
    <property type="entry name" value="COLDSHOCK"/>
</dbReference>
<dbReference type="InterPro" id="IPR002059">
    <property type="entry name" value="CSP_DNA-bd"/>
</dbReference>
<comment type="subcellular location">
    <subcellularLocation>
        <location evidence="1 3">Cytoplasm</location>
    </subcellularLocation>
</comment>
<dbReference type="InterPro" id="IPR011129">
    <property type="entry name" value="CSD"/>
</dbReference>
<evidence type="ECO:0000256" key="3">
    <source>
        <dbReference type="RuleBase" id="RU000408"/>
    </source>
</evidence>
<proteinExistence type="predicted"/>
<dbReference type="Gene3D" id="2.40.50.140">
    <property type="entry name" value="Nucleic acid-binding proteins"/>
    <property type="match status" value="1"/>
</dbReference>